<keyword evidence="3" id="KW-1185">Reference proteome</keyword>
<organism evidence="2 3">
    <name type="scientific">Cronobacter sakazakii (strain ATCC BAA-894)</name>
    <name type="common">Enterobacter sakazakii</name>
    <dbReference type="NCBI Taxonomy" id="290339"/>
    <lineage>
        <taxon>Bacteria</taxon>
        <taxon>Pseudomonadati</taxon>
        <taxon>Pseudomonadota</taxon>
        <taxon>Gammaproteobacteria</taxon>
        <taxon>Enterobacterales</taxon>
        <taxon>Enterobacteriaceae</taxon>
        <taxon>Cronobacter</taxon>
    </lineage>
</organism>
<evidence type="ECO:0000259" key="1">
    <source>
        <dbReference type="PROSITE" id="PS50943"/>
    </source>
</evidence>
<dbReference type="PROSITE" id="PS50943">
    <property type="entry name" value="HTH_CROC1"/>
    <property type="match status" value="1"/>
</dbReference>
<sequence>MCKRWRDEMKTLDDVMAGFSPERQAEILRMADEIALEHGLPRIREARAFSQQQLAEIMGVTQPAIAAIEQRGKEIKLLTLKRYVEALGGKLSLLIELPEGSKVIPV</sequence>
<dbReference type="HOGENOM" id="CLU_066192_13_1_6"/>
<dbReference type="SMART" id="SM00530">
    <property type="entry name" value="HTH_XRE"/>
    <property type="match status" value="1"/>
</dbReference>
<dbReference type="Proteomes" id="UP000000260">
    <property type="component" value="Chromosome"/>
</dbReference>
<protein>
    <recommendedName>
        <fullName evidence="1">HTH cro/C1-type domain-containing protein</fullName>
    </recommendedName>
</protein>
<dbReference type="EMBL" id="CP000783">
    <property type="protein sequence ID" value="ABU76414.1"/>
    <property type="molecule type" value="Genomic_DNA"/>
</dbReference>
<dbReference type="Gene3D" id="1.10.260.40">
    <property type="entry name" value="lambda repressor-like DNA-binding domains"/>
    <property type="match status" value="1"/>
</dbReference>
<gene>
    <name evidence="2" type="ordered locus">ESA_01147</name>
</gene>
<feature type="domain" description="HTH cro/C1-type" evidence="1">
    <location>
        <begin position="42"/>
        <end position="94"/>
    </location>
</feature>
<evidence type="ECO:0000313" key="3">
    <source>
        <dbReference type="Proteomes" id="UP000000260"/>
    </source>
</evidence>
<evidence type="ECO:0000313" key="2">
    <source>
        <dbReference type="EMBL" id="ABU76414.1"/>
    </source>
</evidence>
<dbReference type="InterPro" id="IPR001387">
    <property type="entry name" value="Cro/C1-type_HTH"/>
</dbReference>
<dbReference type="Pfam" id="PF01381">
    <property type="entry name" value="HTH_3"/>
    <property type="match status" value="1"/>
</dbReference>
<dbReference type="KEGG" id="esa:ESA_01147"/>
<reference evidence="2 3" key="1">
    <citation type="journal article" date="2010" name="PLoS ONE">
        <title>Genome sequence of Cronobacter sakazakii BAA-894 and comparative genomic hybridization analysis with other Cronobacter species.</title>
        <authorList>
            <person name="Kucerova E."/>
            <person name="Clifton S.W."/>
            <person name="Xia X.Q."/>
            <person name="Long F."/>
            <person name="Porwollik S."/>
            <person name="Fulton L."/>
            <person name="Fronick C."/>
            <person name="Minx P."/>
            <person name="Kyung K."/>
            <person name="Warren W."/>
            <person name="Fulton R."/>
            <person name="Feng D."/>
            <person name="Wollam A."/>
            <person name="Shah N."/>
            <person name="Bhonagiri V."/>
            <person name="Nash W.E."/>
            <person name="Hallsworth-Pepin K."/>
            <person name="Wilson R.K."/>
            <person name="McClelland M."/>
            <person name="Forsythe S.J."/>
        </authorList>
    </citation>
    <scope>NUCLEOTIDE SEQUENCE [LARGE SCALE GENOMIC DNA]</scope>
    <source>
        <strain evidence="2 3">ATCC BAA-894</strain>
    </source>
</reference>
<dbReference type="SUPFAM" id="SSF47413">
    <property type="entry name" value="lambda repressor-like DNA-binding domains"/>
    <property type="match status" value="1"/>
</dbReference>
<dbReference type="InterPro" id="IPR010982">
    <property type="entry name" value="Lambda_DNA-bd_dom_sf"/>
</dbReference>
<accession>A7MHI0</accession>
<dbReference type="AlphaFoldDB" id="A7MHI0"/>
<proteinExistence type="predicted"/>
<dbReference type="CDD" id="cd00093">
    <property type="entry name" value="HTH_XRE"/>
    <property type="match status" value="1"/>
</dbReference>
<dbReference type="GO" id="GO:0003677">
    <property type="term" value="F:DNA binding"/>
    <property type="evidence" value="ECO:0007669"/>
    <property type="project" value="InterPro"/>
</dbReference>
<name>A7MHI0_CROS8</name>